<dbReference type="EMBL" id="JAACFV010000087">
    <property type="protein sequence ID" value="KAF7506399.1"/>
    <property type="molecule type" value="Genomic_DNA"/>
</dbReference>
<evidence type="ECO:0000256" key="1">
    <source>
        <dbReference type="SAM" id="MobiDB-lite"/>
    </source>
</evidence>
<evidence type="ECO:0000313" key="2">
    <source>
        <dbReference type="EMBL" id="KAF7506399.1"/>
    </source>
</evidence>
<gene>
    <name evidence="2" type="ORF">GJ744_011753</name>
</gene>
<protein>
    <submittedName>
        <fullName evidence="2">Uncharacterized protein</fullName>
    </submittedName>
</protein>
<feature type="compositionally biased region" description="Polar residues" evidence="1">
    <location>
        <begin position="287"/>
        <end position="302"/>
    </location>
</feature>
<accession>A0A8H7AE47</accession>
<dbReference type="Proteomes" id="UP000606974">
    <property type="component" value="Unassembled WGS sequence"/>
</dbReference>
<keyword evidence="3" id="KW-1185">Reference proteome</keyword>
<sequence length="331" mass="36628">MPTTKLASIRESLSKCQKIAIYHQATEDSERVTLYPAFPKELAIAYSGYIAKAFKAVPLSQTPLAEMKPKREAQVVIEGGNGECHGEVLEWILCCGKAGKTLPFRRLNSPAFHAYGLIYLSCAKLQVNVLQAQVQARMREIAAQQAVGAYKALWKMEEYREFKEGVDAVYDRHRKQWSKTPEGKAAHKETEQRQRKAQEQRDRAKQRRDANFQRAVARRHHVEPASVTPDGNDGSYTLSVEGRQVRKSQAGRPGFVQLDLATLGVSSRQFRAATDYPALTAKEDKNSSSPPTAEETSVTQSADAPRQVASEKEAILPGDKGTGTGKVDVAN</sequence>
<dbReference type="AlphaFoldDB" id="A0A8H7AE47"/>
<feature type="region of interest" description="Disordered" evidence="1">
    <location>
        <begin position="176"/>
        <end position="237"/>
    </location>
</feature>
<feature type="region of interest" description="Disordered" evidence="1">
    <location>
        <begin position="276"/>
        <end position="331"/>
    </location>
</feature>
<organism evidence="2 3">
    <name type="scientific">Endocarpon pusillum</name>
    <dbReference type="NCBI Taxonomy" id="364733"/>
    <lineage>
        <taxon>Eukaryota</taxon>
        <taxon>Fungi</taxon>
        <taxon>Dikarya</taxon>
        <taxon>Ascomycota</taxon>
        <taxon>Pezizomycotina</taxon>
        <taxon>Eurotiomycetes</taxon>
        <taxon>Chaetothyriomycetidae</taxon>
        <taxon>Verrucariales</taxon>
        <taxon>Verrucariaceae</taxon>
        <taxon>Endocarpon</taxon>
    </lineage>
</organism>
<feature type="compositionally biased region" description="Basic and acidic residues" evidence="1">
    <location>
        <begin position="181"/>
        <end position="211"/>
    </location>
</feature>
<dbReference type="OrthoDB" id="10411113at2759"/>
<reference evidence="2" key="1">
    <citation type="submission" date="2020-02" db="EMBL/GenBank/DDBJ databases">
        <authorList>
            <person name="Palmer J.M."/>
        </authorList>
    </citation>
    <scope>NUCLEOTIDE SEQUENCE</scope>
    <source>
        <strain evidence="2">EPUS1.4</strain>
        <tissue evidence="2">Thallus</tissue>
    </source>
</reference>
<proteinExistence type="predicted"/>
<name>A0A8H7AE47_9EURO</name>
<comment type="caution">
    <text evidence="2">The sequence shown here is derived from an EMBL/GenBank/DDBJ whole genome shotgun (WGS) entry which is preliminary data.</text>
</comment>
<evidence type="ECO:0000313" key="3">
    <source>
        <dbReference type="Proteomes" id="UP000606974"/>
    </source>
</evidence>